<proteinExistence type="predicted"/>
<keyword evidence="4 5" id="KW-0408">Iron</keyword>
<dbReference type="SUPFAM" id="SSF46458">
    <property type="entry name" value="Globin-like"/>
    <property type="match status" value="1"/>
</dbReference>
<reference evidence="7 8" key="1">
    <citation type="journal article" date="2012" name="J. Bacteriol.">
        <title>Genome sequence of the cycloprodigiosin-producing bacterial strain Pseudoalteromonas rubra ATCC 29570(T).</title>
        <authorList>
            <person name="Xie B.B."/>
            <person name="Shu Y.L."/>
            <person name="Qin Q.L."/>
            <person name="Rong J.C."/>
            <person name="Zhang X.Y."/>
            <person name="Chen X.L."/>
            <person name="Zhou B.C."/>
            <person name="Zhang Y.Z."/>
        </authorList>
    </citation>
    <scope>NUCLEOTIDE SEQUENCE [LARGE SCALE GENOMIC DNA]</scope>
    <source>
        <strain evidence="7 8">DSM 6842</strain>
    </source>
</reference>
<dbReference type="InterPro" id="IPR001486">
    <property type="entry name" value="Hemoglobin_trunc"/>
</dbReference>
<dbReference type="Pfam" id="PF01152">
    <property type="entry name" value="Bac_globin"/>
    <property type="match status" value="1"/>
</dbReference>
<organism evidence="7 8">
    <name type="scientific">Pseudoalteromonas rubra</name>
    <dbReference type="NCBI Taxonomy" id="43658"/>
    <lineage>
        <taxon>Bacteria</taxon>
        <taxon>Pseudomonadati</taxon>
        <taxon>Pseudomonadota</taxon>
        <taxon>Gammaproteobacteria</taxon>
        <taxon>Alteromonadales</taxon>
        <taxon>Pseudoalteromonadaceae</taxon>
        <taxon>Pseudoalteromonas</taxon>
    </lineage>
</organism>
<comment type="caution">
    <text evidence="7">The sequence shown here is derived from an EMBL/GenBank/DDBJ whole genome shotgun (WGS) entry which is preliminary data.</text>
</comment>
<keyword evidence="6" id="KW-0732">Signal</keyword>
<evidence type="ECO:0000256" key="4">
    <source>
        <dbReference type="ARBA" id="ARBA00023004"/>
    </source>
</evidence>
<dbReference type="GeneID" id="61355813"/>
<protein>
    <submittedName>
        <fullName evidence="7">Hemoglobin</fullName>
    </submittedName>
</protein>
<evidence type="ECO:0000313" key="7">
    <source>
        <dbReference type="EMBL" id="KAF7788655.1"/>
    </source>
</evidence>
<dbReference type="CDD" id="cd00454">
    <property type="entry name" value="TrHb1_N"/>
    <property type="match status" value="1"/>
</dbReference>
<evidence type="ECO:0000256" key="2">
    <source>
        <dbReference type="ARBA" id="ARBA00022617"/>
    </source>
</evidence>
<keyword evidence="2 5" id="KW-0349">Heme</keyword>
<dbReference type="Proteomes" id="UP000016480">
    <property type="component" value="Unassembled WGS sequence"/>
</dbReference>
<sequence>MLNGVKRNARHSLSALVIILASLSLMGCQTSVKPTLFQQIGGQAGLERLVDLFIQQIGRDKAILPYFAKANVSHFRQGFITHLCDTLDGPCEYQGDSMVQIHTGMQITEADFNRVVELLINVMIEAGIAHTTQNQILARLAPLRGEVIKI</sequence>
<keyword evidence="3 5" id="KW-0479">Metal-binding</keyword>
<dbReference type="GO" id="GO:0020037">
    <property type="term" value="F:heme binding"/>
    <property type="evidence" value="ECO:0007669"/>
    <property type="project" value="InterPro"/>
</dbReference>
<dbReference type="EMBL" id="AHCD03000020">
    <property type="protein sequence ID" value="KAF7788655.1"/>
    <property type="molecule type" value="Genomic_DNA"/>
</dbReference>
<evidence type="ECO:0000256" key="1">
    <source>
        <dbReference type="ARBA" id="ARBA00022448"/>
    </source>
</evidence>
<gene>
    <name evidence="7" type="primary">glbN</name>
    <name evidence="7" type="ORF">PRUB_a1680</name>
</gene>
<dbReference type="InterPro" id="IPR009050">
    <property type="entry name" value="Globin-like_sf"/>
</dbReference>
<dbReference type="Gene3D" id="1.10.490.10">
    <property type="entry name" value="Globins"/>
    <property type="match status" value="1"/>
</dbReference>
<evidence type="ECO:0000313" key="8">
    <source>
        <dbReference type="Proteomes" id="UP000016480"/>
    </source>
</evidence>
<accession>A0A8T0CFW9</accession>
<dbReference type="InterPro" id="IPR012292">
    <property type="entry name" value="Globin/Proto"/>
</dbReference>
<dbReference type="RefSeq" id="WP_010383367.1">
    <property type="nucleotide sequence ID" value="NZ_AHCD03000020.1"/>
</dbReference>
<feature type="chain" id="PRO_5035814530" evidence="6">
    <location>
        <begin position="28"/>
        <end position="150"/>
    </location>
</feature>
<name>A0A8T0CFW9_9GAMM</name>
<keyword evidence="1" id="KW-0813">Transport</keyword>
<dbReference type="GO" id="GO:0019825">
    <property type="term" value="F:oxygen binding"/>
    <property type="evidence" value="ECO:0007669"/>
    <property type="project" value="InterPro"/>
</dbReference>
<evidence type="ECO:0000256" key="5">
    <source>
        <dbReference type="PIRSR" id="PIRSR601486-1"/>
    </source>
</evidence>
<feature type="binding site" description="distal binding residue" evidence="5">
    <location>
        <position position="102"/>
    </location>
    <ligand>
        <name>heme</name>
        <dbReference type="ChEBI" id="CHEBI:30413"/>
    </ligand>
    <ligandPart>
        <name>Fe</name>
        <dbReference type="ChEBI" id="CHEBI:18248"/>
    </ligandPart>
</feature>
<dbReference type="PROSITE" id="PS51257">
    <property type="entry name" value="PROKAR_LIPOPROTEIN"/>
    <property type="match status" value="1"/>
</dbReference>
<evidence type="ECO:0000256" key="3">
    <source>
        <dbReference type="ARBA" id="ARBA00022723"/>
    </source>
</evidence>
<feature type="signal peptide" evidence="6">
    <location>
        <begin position="1"/>
        <end position="27"/>
    </location>
</feature>
<evidence type="ECO:0000256" key="6">
    <source>
        <dbReference type="SAM" id="SignalP"/>
    </source>
</evidence>
<dbReference type="AlphaFoldDB" id="A0A8T0CFW9"/>
<dbReference type="GO" id="GO:0046872">
    <property type="term" value="F:metal ion binding"/>
    <property type="evidence" value="ECO:0007669"/>
    <property type="project" value="UniProtKB-KW"/>
</dbReference>